<keyword evidence="3 5" id="KW-0460">Magnesium</keyword>
<accession>A0ABW0ECP1</accession>
<proteinExistence type="inferred from homology"/>
<evidence type="ECO:0000256" key="4">
    <source>
        <dbReference type="ARBA" id="ARBA00023235"/>
    </source>
</evidence>
<dbReference type="InterPro" id="IPR034593">
    <property type="entry name" value="DgoD-like"/>
</dbReference>
<keyword evidence="4 5" id="KW-0413">Isomerase</keyword>
<dbReference type="EC" id="5.1.1.-" evidence="5"/>
<dbReference type="Proteomes" id="UP001596161">
    <property type="component" value="Unassembled WGS sequence"/>
</dbReference>
<comment type="cofactor">
    <cofactor evidence="5">
        <name>Mg(2+)</name>
        <dbReference type="ChEBI" id="CHEBI:18420"/>
    </cofactor>
    <text evidence="5">Binds 1 Mg(2+) ion per subunit.</text>
</comment>
<comment type="caution">
    <text evidence="7">The sequence shown here is derived from an EMBL/GenBank/DDBJ whole genome shotgun (WGS) entry which is preliminary data.</text>
</comment>
<evidence type="ECO:0000256" key="5">
    <source>
        <dbReference type="RuleBase" id="RU366006"/>
    </source>
</evidence>
<dbReference type="InterPro" id="IPR029065">
    <property type="entry name" value="Enolase_C-like"/>
</dbReference>
<dbReference type="Pfam" id="PF13378">
    <property type="entry name" value="MR_MLE_C"/>
    <property type="match status" value="1"/>
</dbReference>
<dbReference type="InterPro" id="IPR034603">
    <property type="entry name" value="Dipeptide_epimerase"/>
</dbReference>
<dbReference type="Gene3D" id="3.30.390.10">
    <property type="entry name" value="Enolase-like, N-terminal domain"/>
    <property type="match status" value="1"/>
</dbReference>
<dbReference type="InterPro" id="IPR013342">
    <property type="entry name" value="Mandelate_racemase_C"/>
</dbReference>
<dbReference type="RefSeq" id="WP_378018453.1">
    <property type="nucleotide sequence ID" value="NZ_JBHSKT010000011.1"/>
</dbReference>
<dbReference type="CDD" id="cd03319">
    <property type="entry name" value="L-Ala-DL-Glu_epimerase"/>
    <property type="match status" value="1"/>
</dbReference>
<dbReference type="SUPFAM" id="SSF54826">
    <property type="entry name" value="Enolase N-terminal domain-like"/>
    <property type="match status" value="1"/>
</dbReference>
<sequence length="329" mass="37276">MLNWHIEALALELNYVWKIARNTSETKINLFVRVSDGQHTGIGEAAPNIRYHETPEKLILEFGELIAGGLANVKSLEDLLALLETYKPANALRFAVESAYIHFICQRQNLTVPDFLGVAEPQPLATTFSLPIMEPEKIADFISRNNLTRFQALKVKVNHESGLDLVQQVSQNFPGPLLIDANEAWNEPETLLIFLEKLRPYNIMFIEQPMPATEEKGYAYLKKKSPYDIYADESVLHDPDFESLKQQFHGVNMKLMKAGGYLNGKRILEDAANFGLKTMIGCMVETSLGIWSAMQLSRLAQTADLDGFLIVKDEPFKIMREEKGILYLR</sequence>
<feature type="domain" description="Mandelate racemase/muconate lactonizing enzyme C-terminal" evidence="6">
    <location>
        <begin position="135"/>
        <end position="228"/>
    </location>
</feature>
<gene>
    <name evidence="7" type="ORF">ACFPIB_15860</name>
</gene>
<evidence type="ECO:0000256" key="1">
    <source>
        <dbReference type="ARBA" id="ARBA00008031"/>
    </source>
</evidence>
<dbReference type="Gene3D" id="3.20.20.120">
    <property type="entry name" value="Enolase-like C-terminal domain"/>
    <property type="match status" value="1"/>
</dbReference>
<evidence type="ECO:0000256" key="3">
    <source>
        <dbReference type="ARBA" id="ARBA00022842"/>
    </source>
</evidence>
<evidence type="ECO:0000259" key="6">
    <source>
        <dbReference type="SMART" id="SM00922"/>
    </source>
</evidence>
<dbReference type="PANTHER" id="PTHR48080">
    <property type="entry name" value="D-GALACTONATE DEHYDRATASE-RELATED"/>
    <property type="match status" value="1"/>
</dbReference>
<evidence type="ECO:0000256" key="2">
    <source>
        <dbReference type="ARBA" id="ARBA00022723"/>
    </source>
</evidence>
<dbReference type="InterPro" id="IPR029017">
    <property type="entry name" value="Enolase-like_N"/>
</dbReference>
<reference evidence="8" key="1">
    <citation type="journal article" date="2019" name="Int. J. Syst. Evol. Microbiol.">
        <title>The Global Catalogue of Microorganisms (GCM) 10K type strain sequencing project: providing services to taxonomists for standard genome sequencing and annotation.</title>
        <authorList>
            <consortium name="The Broad Institute Genomics Platform"/>
            <consortium name="The Broad Institute Genome Sequencing Center for Infectious Disease"/>
            <person name="Wu L."/>
            <person name="Ma J."/>
        </authorList>
    </citation>
    <scope>NUCLEOTIDE SEQUENCE [LARGE SCALE GENOMIC DNA]</scope>
    <source>
        <strain evidence="8">KACC 12602</strain>
    </source>
</reference>
<evidence type="ECO:0000313" key="8">
    <source>
        <dbReference type="Proteomes" id="UP001596161"/>
    </source>
</evidence>
<evidence type="ECO:0000313" key="7">
    <source>
        <dbReference type="EMBL" id="MFC5272094.1"/>
    </source>
</evidence>
<comment type="similarity">
    <text evidence="1 5">Belongs to the mandelate racemase/muconate lactonizing enzyme family.</text>
</comment>
<organism evidence="7 8">
    <name type="scientific">Adhaeribacter terreus</name>
    <dbReference type="NCBI Taxonomy" id="529703"/>
    <lineage>
        <taxon>Bacteria</taxon>
        <taxon>Pseudomonadati</taxon>
        <taxon>Bacteroidota</taxon>
        <taxon>Cytophagia</taxon>
        <taxon>Cytophagales</taxon>
        <taxon>Hymenobacteraceae</taxon>
        <taxon>Adhaeribacter</taxon>
    </lineage>
</organism>
<dbReference type="PANTHER" id="PTHR48080:SF3">
    <property type="entry name" value="ENOLASE SUPERFAMILY MEMBER DDB_G0284701"/>
    <property type="match status" value="1"/>
</dbReference>
<keyword evidence="8" id="KW-1185">Reference proteome</keyword>
<dbReference type="SUPFAM" id="SSF51604">
    <property type="entry name" value="Enolase C-terminal domain-like"/>
    <property type="match status" value="1"/>
</dbReference>
<dbReference type="SMART" id="SM00922">
    <property type="entry name" value="MR_MLE"/>
    <property type="match status" value="1"/>
</dbReference>
<name>A0ABW0ECP1_9BACT</name>
<protein>
    <recommendedName>
        <fullName evidence="5">Dipeptide epimerase</fullName>
        <ecNumber evidence="5">5.1.1.-</ecNumber>
    </recommendedName>
</protein>
<dbReference type="InterPro" id="IPR036849">
    <property type="entry name" value="Enolase-like_C_sf"/>
</dbReference>
<dbReference type="EMBL" id="JBHSKT010000011">
    <property type="protein sequence ID" value="MFC5272094.1"/>
    <property type="molecule type" value="Genomic_DNA"/>
</dbReference>
<keyword evidence="2 5" id="KW-0479">Metal-binding</keyword>